<dbReference type="InterPro" id="IPR003018">
    <property type="entry name" value="GAF"/>
</dbReference>
<evidence type="ECO:0000259" key="1">
    <source>
        <dbReference type="Pfam" id="PF01590"/>
    </source>
</evidence>
<dbReference type="Proteomes" id="UP000092498">
    <property type="component" value="Chromosome"/>
</dbReference>
<reference evidence="3 4" key="1">
    <citation type="submission" date="2015-11" db="EMBL/GenBank/DDBJ databases">
        <title>Whole-Genome Sequence of Candidatus Oderbacter manganicum from the National Park Lower Oder Valley, Germany.</title>
        <authorList>
            <person name="Braun B."/>
            <person name="Liere K."/>
            <person name="Szewzyk U."/>
        </authorList>
    </citation>
    <scope>NUCLEOTIDE SEQUENCE [LARGE SCALE GENOMIC DNA]</scope>
    <source>
        <strain evidence="3 4">OTSz_A_272</strain>
    </source>
</reference>
<organism evidence="3 4">
    <name type="scientific">Candidatus Viadribacter manganicus</name>
    <dbReference type="NCBI Taxonomy" id="1759059"/>
    <lineage>
        <taxon>Bacteria</taxon>
        <taxon>Pseudomonadati</taxon>
        <taxon>Pseudomonadota</taxon>
        <taxon>Alphaproteobacteria</taxon>
        <taxon>Hyphomonadales</taxon>
        <taxon>Hyphomonadaceae</taxon>
        <taxon>Candidatus Viadribacter</taxon>
    </lineage>
</organism>
<dbReference type="EMBL" id="CP013244">
    <property type="protein sequence ID" value="ANP46495.1"/>
    <property type="molecule type" value="Genomic_DNA"/>
</dbReference>
<dbReference type="KEGG" id="cbot:ATE48_11490"/>
<dbReference type="InParanoid" id="A0A1B1AIX2"/>
<protein>
    <submittedName>
        <fullName evidence="3">Fis family transcriptional regulator</fullName>
    </submittedName>
</protein>
<dbReference type="SUPFAM" id="SSF46689">
    <property type="entry name" value="Homeodomain-like"/>
    <property type="match status" value="1"/>
</dbReference>
<name>A0A1B1AIX2_9PROT</name>
<feature type="domain" description="GAF" evidence="1">
    <location>
        <begin position="64"/>
        <end position="197"/>
    </location>
</feature>
<sequence>MVANHGDKVRQVALSDEDGAKSALAASWNRSLLVHRLDPESTQRSHRLSDGEYQHAREAMGGLAHIARPVLDRLFAAVGDSGCSVVLTDSSGVIIERRGKPGDDASFQHWGLWNGADWSEAREGTNGIGTAIVEQRAVTIHRDQHFYATNTAMSCMGAPIFDHEGELGGVLDISSCRADLADAFVALLSDAVANAARRIETENFQSAFAESRIVMAGASEGGPMLLALDQDDLVIGATRRARRTLGLSADYFSAPRPARDILGTAAGPQDLAAAERGEIRRALAHAKGNATRAARDLGISRATLYRRMALLGLR</sequence>
<dbReference type="RefSeq" id="WP_066771652.1">
    <property type="nucleotide sequence ID" value="NZ_CP013244.1"/>
</dbReference>
<keyword evidence="4" id="KW-1185">Reference proteome</keyword>
<dbReference type="InterPro" id="IPR029016">
    <property type="entry name" value="GAF-like_dom_sf"/>
</dbReference>
<dbReference type="Gene3D" id="3.30.450.40">
    <property type="match status" value="1"/>
</dbReference>
<proteinExistence type="predicted"/>
<dbReference type="InterPro" id="IPR002197">
    <property type="entry name" value="HTH_Fis"/>
</dbReference>
<dbReference type="AlphaFoldDB" id="A0A1B1AIX2"/>
<evidence type="ECO:0000313" key="4">
    <source>
        <dbReference type="Proteomes" id="UP000092498"/>
    </source>
</evidence>
<dbReference type="Pfam" id="PF01590">
    <property type="entry name" value="GAF"/>
    <property type="match status" value="1"/>
</dbReference>
<gene>
    <name evidence="3" type="ORF">ATE48_11490</name>
</gene>
<evidence type="ECO:0000259" key="2">
    <source>
        <dbReference type="Pfam" id="PF02954"/>
    </source>
</evidence>
<evidence type="ECO:0000313" key="3">
    <source>
        <dbReference type="EMBL" id="ANP46495.1"/>
    </source>
</evidence>
<dbReference type="GO" id="GO:0043565">
    <property type="term" value="F:sequence-specific DNA binding"/>
    <property type="evidence" value="ECO:0007669"/>
    <property type="project" value="InterPro"/>
</dbReference>
<accession>A0A1B1AIX2</accession>
<dbReference type="Gene3D" id="1.10.10.60">
    <property type="entry name" value="Homeodomain-like"/>
    <property type="match status" value="1"/>
</dbReference>
<dbReference type="InterPro" id="IPR009057">
    <property type="entry name" value="Homeodomain-like_sf"/>
</dbReference>
<feature type="domain" description="DNA binding HTH" evidence="2">
    <location>
        <begin position="271"/>
        <end position="309"/>
    </location>
</feature>
<dbReference type="PRINTS" id="PR01590">
    <property type="entry name" value="HTHFIS"/>
</dbReference>
<dbReference type="STRING" id="1759059.ATE48_11490"/>
<dbReference type="OrthoDB" id="9805953at2"/>
<dbReference type="Pfam" id="PF02954">
    <property type="entry name" value="HTH_8"/>
    <property type="match status" value="1"/>
</dbReference>
<dbReference type="SUPFAM" id="SSF55781">
    <property type="entry name" value="GAF domain-like"/>
    <property type="match status" value="1"/>
</dbReference>